<accession>A0A917AIM3</accession>
<evidence type="ECO:0008006" key="3">
    <source>
        <dbReference type="Google" id="ProtNLM"/>
    </source>
</evidence>
<dbReference type="Proteomes" id="UP000605259">
    <property type="component" value="Unassembled WGS sequence"/>
</dbReference>
<dbReference type="PANTHER" id="PTHR34796:SF1">
    <property type="entry name" value="EXPRESSED PROTEIN"/>
    <property type="match status" value="1"/>
</dbReference>
<dbReference type="AlphaFoldDB" id="A0A917AIM3"/>
<dbReference type="Gene3D" id="1.10.3450.10">
    <property type="entry name" value="TTHA0068-like"/>
    <property type="match status" value="1"/>
</dbReference>
<sequence length="175" mass="20835">MYAHAYIEFLSHFHGDRDYFECHELLEEHWKEDERGERKIHWVGLIQIAVSLYHQRRGNFRGAEKMLASSERILTANQEPIEALGLDALELLSRIRTRLELIRQHEPYTHLNLPICDANLLTTCTEHCHDRGFIFADSSYIPDEHIVHKHMLRDRSDVIEEREKQLVLKKKNNKR</sequence>
<evidence type="ECO:0000313" key="2">
    <source>
        <dbReference type="Proteomes" id="UP000605259"/>
    </source>
</evidence>
<gene>
    <name evidence="1" type="ORF">GCM10007140_01170</name>
</gene>
<evidence type="ECO:0000313" key="1">
    <source>
        <dbReference type="EMBL" id="GGE54630.1"/>
    </source>
</evidence>
<protein>
    <recommendedName>
        <fullName evidence="3">DUF309 domain-containing protein</fullName>
    </recommendedName>
</protein>
<proteinExistence type="predicted"/>
<dbReference type="RefSeq" id="WP_188386526.1">
    <property type="nucleotide sequence ID" value="NZ_BMFK01000001.1"/>
</dbReference>
<dbReference type="PANTHER" id="PTHR34796">
    <property type="entry name" value="EXPRESSED PROTEIN"/>
    <property type="match status" value="1"/>
</dbReference>
<reference evidence="1" key="2">
    <citation type="submission" date="2020-09" db="EMBL/GenBank/DDBJ databases">
        <authorList>
            <person name="Sun Q."/>
            <person name="Zhou Y."/>
        </authorList>
    </citation>
    <scope>NUCLEOTIDE SEQUENCE</scope>
    <source>
        <strain evidence="1">CGMCC 1.12698</strain>
    </source>
</reference>
<dbReference type="SUPFAM" id="SSF140663">
    <property type="entry name" value="TTHA0068-like"/>
    <property type="match status" value="1"/>
</dbReference>
<dbReference type="Pfam" id="PF03745">
    <property type="entry name" value="DUF309"/>
    <property type="match status" value="1"/>
</dbReference>
<dbReference type="InterPro" id="IPR005500">
    <property type="entry name" value="DUF309"/>
</dbReference>
<organism evidence="1 2">
    <name type="scientific">Priestia taiwanensis</name>
    <dbReference type="NCBI Taxonomy" id="1347902"/>
    <lineage>
        <taxon>Bacteria</taxon>
        <taxon>Bacillati</taxon>
        <taxon>Bacillota</taxon>
        <taxon>Bacilli</taxon>
        <taxon>Bacillales</taxon>
        <taxon>Bacillaceae</taxon>
        <taxon>Priestia</taxon>
    </lineage>
</organism>
<dbReference type="InterPro" id="IPR023203">
    <property type="entry name" value="TTHA0068_sf"/>
</dbReference>
<name>A0A917AIM3_9BACI</name>
<reference evidence="1" key="1">
    <citation type="journal article" date="2014" name="Int. J. Syst. Evol. Microbiol.">
        <title>Complete genome sequence of Corynebacterium casei LMG S-19264T (=DSM 44701T), isolated from a smear-ripened cheese.</title>
        <authorList>
            <consortium name="US DOE Joint Genome Institute (JGI-PGF)"/>
            <person name="Walter F."/>
            <person name="Albersmeier A."/>
            <person name="Kalinowski J."/>
            <person name="Ruckert C."/>
        </authorList>
    </citation>
    <scope>NUCLEOTIDE SEQUENCE</scope>
    <source>
        <strain evidence="1">CGMCC 1.12698</strain>
    </source>
</reference>
<keyword evidence="2" id="KW-1185">Reference proteome</keyword>
<dbReference type="EMBL" id="BMFK01000001">
    <property type="protein sequence ID" value="GGE54630.1"/>
    <property type="molecule type" value="Genomic_DNA"/>
</dbReference>
<comment type="caution">
    <text evidence="1">The sequence shown here is derived from an EMBL/GenBank/DDBJ whole genome shotgun (WGS) entry which is preliminary data.</text>
</comment>